<protein>
    <submittedName>
        <fullName evidence="2">Uncharacterized protein</fullName>
    </submittedName>
</protein>
<comment type="caution">
    <text evidence="2">The sequence shown here is derived from an EMBL/GenBank/DDBJ whole genome shotgun (WGS) entry which is preliminary data.</text>
</comment>
<dbReference type="EMBL" id="JRPE02000024">
    <property type="protein sequence ID" value="TLD91124.1"/>
    <property type="molecule type" value="Genomic_DNA"/>
</dbReference>
<feature type="transmembrane region" description="Helical" evidence="1">
    <location>
        <begin position="6"/>
        <end position="24"/>
    </location>
</feature>
<evidence type="ECO:0000256" key="1">
    <source>
        <dbReference type="SAM" id="Phobius"/>
    </source>
</evidence>
<accession>A0A4U8SW30</accession>
<dbReference type="AlphaFoldDB" id="A0A4U8SW30"/>
<organism evidence="2 3">
    <name type="scientific">Helicobacter magdeburgensis</name>
    <dbReference type="NCBI Taxonomy" id="471858"/>
    <lineage>
        <taxon>Bacteria</taxon>
        <taxon>Pseudomonadati</taxon>
        <taxon>Campylobacterota</taxon>
        <taxon>Epsilonproteobacteria</taxon>
        <taxon>Campylobacterales</taxon>
        <taxon>Helicobacteraceae</taxon>
        <taxon>Helicobacter</taxon>
    </lineage>
</organism>
<keyword evidence="1" id="KW-0472">Membrane</keyword>
<feature type="transmembrane region" description="Helical" evidence="1">
    <location>
        <begin position="54"/>
        <end position="73"/>
    </location>
</feature>
<sequence length="161" mass="18902">MIVGAILFFVFASFFYIKGVKKFLEQKDFFERIEGSRFFSEETKRYAMFLQKQSISPIFGFTMMFGMIFYPLLHKINGKKAKTYRQDRIRRLVAWRFLEINTLSTPHFYVIGILALLMYLFVASTCLLLTANLKRLFNGIVSFPNNLIDDIGFSVRAEKLK</sequence>
<evidence type="ECO:0000313" key="3">
    <source>
        <dbReference type="Proteomes" id="UP000029921"/>
    </source>
</evidence>
<keyword evidence="1" id="KW-0812">Transmembrane</keyword>
<dbReference type="Proteomes" id="UP000029921">
    <property type="component" value="Unassembled WGS sequence"/>
</dbReference>
<dbReference type="RefSeq" id="WP_034589316.1">
    <property type="nucleotide sequence ID" value="NZ_JRPE02000024.1"/>
</dbReference>
<feature type="transmembrane region" description="Helical" evidence="1">
    <location>
        <begin position="108"/>
        <end position="129"/>
    </location>
</feature>
<reference evidence="2 3" key="1">
    <citation type="journal article" date="2014" name="Genome Announc.">
        <title>Draft genome sequences of eight enterohepatic helicobacter species isolated from both laboratory and wild rodents.</title>
        <authorList>
            <person name="Sheh A."/>
            <person name="Shen Z."/>
            <person name="Fox J.G."/>
        </authorList>
    </citation>
    <scope>NUCLEOTIDE SEQUENCE [LARGE SCALE GENOMIC DNA]</scope>
    <source>
        <strain evidence="2 3">MIT 96-1001</strain>
    </source>
</reference>
<name>A0A4U8SW30_9HELI</name>
<keyword evidence="1" id="KW-1133">Transmembrane helix</keyword>
<evidence type="ECO:0000313" key="2">
    <source>
        <dbReference type="EMBL" id="TLD91124.1"/>
    </source>
</evidence>
<proteinExistence type="predicted"/>
<keyword evidence="3" id="KW-1185">Reference proteome</keyword>
<gene>
    <name evidence="2" type="ORF">LS74_010270</name>
</gene>